<dbReference type="EMBL" id="ML993611">
    <property type="protein sequence ID" value="KAF2162899.1"/>
    <property type="molecule type" value="Genomic_DNA"/>
</dbReference>
<dbReference type="GO" id="GO:0000176">
    <property type="term" value="C:nuclear exosome (RNase complex)"/>
    <property type="evidence" value="ECO:0007669"/>
    <property type="project" value="UniProtKB-ARBA"/>
</dbReference>
<dbReference type="PANTHER" id="PTHR11097:SF14">
    <property type="entry name" value="EXOSOME COMPLEX COMPONENT RRP45"/>
    <property type="match status" value="1"/>
</dbReference>
<dbReference type="GO" id="GO:0035925">
    <property type="term" value="F:mRNA 3'-UTR AU-rich region binding"/>
    <property type="evidence" value="ECO:0007669"/>
    <property type="project" value="TreeGrafter"/>
</dbReference>
<evidence type="ECO:0000256" key="1">
    <source>
        <dbReference type="ARBA" id="ARBA00004496"/>
    </source>
</evidence>
<dbReference type="GO" id="GO:0034473">
    <property type="term" value="P:U1 snRNA 3'-end processing"/>
    <property type="evidence" value="ECO:0007669"/>
    <property type="project" value="TreeGrafter"/>
</dbReference>
<dbReference type="InterPro" id="IPR036345">
    <property type="entry name" value="ExoRNase_PH_dom2_sf"/>
</dbReference>
<reference evidence="14" key="1">
    <citation type="journal article" date="2020" name="Stud. Mycol.">
        <title>101 Dothideomycetes genomes: a test case for predicting lifestyles and emergence of pathogens.</title>
        <authorList>
            <person name="Haridas S."/>
            <person name="Albert R."/>
            <person name="Binder M."/>
            <person name="Bloem J."/>
            <person name="Labutti K."/>
            <person name="Salamov A."/>
            <person name="Andreopoulos B."/>
            <person name="Baker S."/>
            <person name="Barry K."/>
            <person name="Bills G."/>
            <person name="Bluhm B."/>
            <person name="Cannon C."/>
            <person name="Castanera R."/>
            <person name="Culley D."/>
            <person name="Daum C."/>
            <person name="Ezra D."/>
            <person name="Gonzalez J."/>
            <person name="Henrissat B."/>
            <person name="Kuo A."/>
            <person name="Liang C."/>
            <person name="Lipzen A."/>
            <person name="Lutzoni F."/>
            <person name="Magnuson J."/>
            <person name="Mondo S."/>
            <person name="Nolan M."/>
            <person name="Ohm R."/>
            <person name="Pangilinan J."/>
            <person name="Park H.-J."/>
            <person name="Ramirez L."/>
            <person name="Alfaro M."/>
            <person name="Sun H."/>
            <person name="Tritt A."/>
            <person name="Yoshinaga Y."/>
            <person name="Zwiers L.-H."/>
            <person name="Turgeon B."/>
            <person name="Goodwin S."/>
            <person name="Spatafora J."/>
            <person name="Crous P."/>
            <person name="Grigoriev I."/>
        </authorList>
    </citation>
    <scope>NUCLEOTIDE SEQUENCE</scope>
    <source>
        <strain evidence="14">ATCC 36951</strain>
    </source>
</reference>
<name>A0A6A6CB67_ZASCE</name>
<dbReference type="SUPFAM" id="SSF54211">
    <property type="entry name" value="Ribosomal protein S5 domain 2-like"/>
    <property type="match status" value="1"/>
</dbReference>
<feature type="region of interest" description="Disordered" evidence="11">
    <location>
        <begin position="274"/>
        <end position="295"/>
    </location>
</feature>
<sequence length="295" mass="33087">MPREADPSNNEREFVLSALRENVRLDGRAFDQFREVELAFGEEYGVADVRIGKTRVMVKVAAEVVTPYSDRKFDGIFTISTELSPIASPAFEVGRQDQTEILLSRLLEKTIRRSGALDTESLCIIAGQKCFHIRADVHVLDYDGNIADSSCTALVAALMHFRRPDVEVHGEDVTVFGLREREPIKLQMQHQPFCITTSYFDGGEIMLHDASLLEEQCREGQVIISINRFGEVCQISKYGGPPIDGLSVLTCTNMALEKAKMLDNVVKMKLEEDENKRDKGGLMAELRADNEREQG</sequence>
<dbReference type="GO" id="GO:0034475">
    <property type="term" value="P:U4 snRNA 3'-end processing"/>
    <property type="evidence" value="ECO:0007669"/>
    <property type="project" value="TreeGrafter"/>
</dbReference>
<feature type="domain" description="Exoribonuclease phosphorolytic" evidence="13">
    <location>
        <begin position="190"/>
        <end position="257"/>
    </location>
</feature>
<dbReference type="Pfam" id="PF03725">
    <property type="entry name" value="RNase_PH_C"/>
    <property type="match status" value="1"/>
</dbReference>
<dbReference type="InterPro" id="IPR033100">
    <property type="entry name" value="Rrp45"/>
</dbReference>
<evidence type="ECO:0000256" key="10">
    <source>
        <dbReference type="ARBA" id="ARBA00077933"/>
    </source>
</evidence>
<dbReference type="GO" id="GO:0071038">
    <property type="term" value="P:TRAMP-dependent tRNA surveillance pathway"/>
    <property type="evidence" value="ECO:0007669"/>
    <property type="project" value="TreeGrafter"/>
</dbReference>
<keyword evidence="9" id="KW-0539">Nucleus</keyword>
<evidence type="ECO:0000256" key="6">
    <source>
        <dbReference type="ARBA" id="ARBA00022552"/>
    </source>
</evidence>
<keyword evidence="5" id="KW-0963">Cytoplasm</keyword>
<dbReference type="GO" id="GO:0005730">
    <property type="term" value="C:nucleolus"/>
    <property type="evidence" value="ECO:0007669"/>
    <property type="project" value="UniProtKB-SubCell"/>
</dbReference>
<dbReference type="FunFam" id="3.30.230.70:FF:000005">
    <property type="entry name" value="Exosome complex component RRP45"/>
    <property type="match status" value="1"/>
</dbReference>
<comment type="subcellular location">
    <subcellularLocation>
        <location evidence="1">Cytoplasm</location>
    </subcellularLocation>
    <subcellularLocation>
        <location evidence="2">Nucleus</location>
        <location evidence="2">Nucleolus</location>
    </subcellularLocation>
</comment>
<dbReference type="GO" id="GO:0071035">
    <property type="term" value="P:nuclear polyadenylation-dependent rRNA catabolic process"/>
    <property type="evidence" value="ECO:0007669"/>
    <property type="project" value="TreeGrafter"/>
</dbReference>
<evidence type="ECO:0000256" key="8">
    <source>
        <dbReference type="ARBA" id="ARBA00022884"/>
    </source>
</evidence>
<evidence type="ECO:0000313" key="14">
    <source>
        <dbReference type="EMBL" id="KAF2162899.1"/>
    </source>
</evidence>
<dbReference type="GO" id="GO:0000467">
    <property type="term" value="P:exonucleolytic trimming to generate mature 3'-end of 5.8S rRNA from tricistronic rRNA transcript (SSU-rRNA, 5.8S rRNA, LSU-rRNA)"/>
    <property type="evidence" value="ECO:0007669"/>
    <property type="project" value="TreeGrafter"/>
</dbReference>
<dbReference type="GO" id="GO:0034476">
    <property type="term" value="P:U5 snRNA 3'-end processing"/>
    <property type="evidence" value="ECO:0007669"/>
    <property type="project" value="TreeGrafter"/>
</dbReference>
<evidence type="ECO:0000313" key="15">
    <source>
        <dbReference type="Proteomes" id="UP000799537"/>
    </source>
</evidence>
<evidence type="ECO:0000256" key="4">
    <source>
        <dbReference type="ARBA" id="ARBA00019572"/>
    </source>
</evidence>
<dbReference type="InterPro" id="IPR001247">
    <property type="entry name" value="ExoRNase_PH_dom1"/>
</dbReference>
<dbReference type="PANTHER" id="PTHR11097">
    <property type="entry name" value="EXOSOME COMPLEX EXONUCLEASE RIBOSOMAL RNA PROCESSING PROTEIN"/>
    <property type="match status" value="1"/>
</dbReference>
<dbReference type="InterPro" id="IPR020568">
    <property type="entry name" value="Ribosomal_Su5_D2-typ_SF"/>
</dbReference>
<evidence type="ECO:0000256" key="2">
    <source>
        <dbReference type="ARBA" id="ARBA00004604"/>
    </source>
</evidence>
<dbReference type="GO" id="GO:0016075">
    <property type="term" value="P:rRNA catabolic process"/>
    <property type="evidence" value="ECO:0007669"/>
    <property type="project" value="TreeGrafter"/>
</dbReference>
<dbReference type="GO" id="GO:0071028">
    <property type="term" value="P:nuclear mRNA surveillance"/>
    <property type="evidence" value="ECO:0007669"/>
    <property type="project" value="TreeGrafter"/>
</dbReference>
<dbReference type="AlphaFoldDB" id="A0A6A6CB67"/>
<keyword evidence="7" id="KW-0271">Exosome</keyword>
<dbReference type="OrthoDB" id="10264038at2759"/>
<evidence type="ECO:0000256" key="5">
    <source>
        <dbReference type="ARBA" id="ARBA00022490"/>
    </source>
</evidence>
<keyword evidence="15" id="KW-1185">Reference proteome</keyword>
<dbReference type="Gene3D" id="3.30.230.70">
    <property type="entry name" value="GHMP Kinase, N-terminal domain"/>
    <property type="match status" value="1"/>
</dbReference>
<evidence type="ECO:0000256" key="7">
    <source>
        <dbReference type="ARBA" id="ARBA00022835"/>
    </source>
</evidence>
<protein>
    <recommendedName>
        <fullName evidence="4">Exosome complex component RRP45</fullName>
    </recommendedName>
    <alternativeName>
        <fullName evidence="10">Ribosomal RNA-processing protein 45</fullName>
    </alternativeName>
</protein>
<dbReference type="GO" id="GO:0000177">
    <property type="term" value="C:cytoplasmic exosome (RNase complex)"/>
    <property type="evidence" value="ECO:0007669"/>
    <property type="project" value="TreeGrafter"/>
</dbReference>
<organism evidence="14 15">
    <name type="scientific">Zasmidium cellare ATCC 36951</name>
    <dbReference type="NCBI Taxonomy" id="1080233"/>
    <lineage>
        <taxon>Eukaryota</taxon>
        <taxon>Fungi</taxon>
        <taxon>Dikarya</taxon>
        <taxon>Ascomycota</taxon>
        <taxon>Pezizomycotina</taxon>
        <taxon>Dothideomycetes</taxon>
        <taxon>Dothideomycetidae</taxon>
        <taxon>Mycosphaerellales</taxon>
        <taxon>Mycosphaerellaceae</taxon>
        <taxon>Zasmidium</taxon>
    </lineage>
</organism>
<feature type="domain" description="Exoribonuclease phosphorolytic" evidence="12">
    <location>
        <begin position="32"/>
        <end position="164"/>
    </location>
</feature>
<dbReference type="Pfam" id="PF01138">
    <property type="entry name" value="RNase_PH"/>
    <property type="match status" value="1"/>
</dbReference>
<evidence type="ECO:0000256" key="9">
    <source>
        <dbReference type="ARBA" id="ARBA00023242"/>
    </source>
</evidence>
<dbReference type="RefSeq" id="XP_033663788.1">
    <property type="nucleotide sequence ID" value="XM_033818020.1"/>
</dbReference>
<evidence type="ECO:0000259" key="13">
    <source>
        <dbReference type="Pfam" id="PF03725"/>
    </source>
</evidence>
<dbReference type="InterPro" id="IPR027408">
    <property type="entry name" value="PNPase/RNase_PH_dom_sf"/>
</dbReference>
<evidence type="ECO:0000256" key="11">
    <source>
        <dbReference type="SAM" id="MobiDB-lite"/>
    </source>
</evidence>
<dbReference type="InterPro" id="IPR050590">
    <property type="entry name" value="Exosome_comp_Rrp42_subfam"/>
</dbReference>
<dbReference type="Proteomes" id="UP000799537">
    <property type="component" value="Unassembled WGS sequence"/>
</dbReference>
<dbReference type="SUPFAM" id="SSF55666">
    <property type="entry name" value="Ribonuclease PH domain 2-like"/>
    <property type="match status" value="1"/>
</dbReference>
<gene>
    <name evidence="14" type="ORF">M409DRAFT_68862</name>
</gene>
<comment type="similarity">
    <text evidence="3">Belongs to the RNase PH family.</text>
</comment>
<accession>A0A6A6CB67</accession>
<evidence type="ECO:0000256" key="3">
    <source>
        <dbReference type="ARBA" id="ARBA00006678"/>
    </source>
</evidence>
<dbReference type="InterPro" id="IPR015847">
    <property type="entry name" value="ExoRNase_PH_dom2"/>
</dbReference>
<evidence type="ECO:0000259" key="12">
    <source>
        <dbReference type="Pfam" id="PF01138"/>
    </source>
</evidence>
<dbReference type="GeneID" id="54571292"/>
<keyword evidence="6" id="KW-0698">rRNA processing</keyword>
<dbReference type="CDD" id="cd11368">
    <property type="entry name" value="RNase_PH_RRP45"/>
    <property type="match status" value="1"/>
</dbReference>
<proteinExistence type="inferred from homology"/>
<keyword evidence="8" id="KW-0694">RNA-binding</keyword>